<proteinExistence type="predicted"/>
<organism evidence="3 4">
    <name type="scientific">Lampropedia hyalina DSM 16112</name>
    <dbReference type="NCBI Taxonomy" id="1122156"/>
    <lineage>
        <taxon>Bacteria</taxon>
        <taxon>Pseudomonadati</taxon>
        <taxon>Pseudomonadota</taxon>
        <taxon>Betaproteobacteria</taxon>
        <taxon>Burkholderiales</taxon>
        <taxon>Comamonadaceae</taxon>
        <taxon>Lampropedia</taxon>
    </lineage>
</organism>
<name>A0A1M4ZGS5_9BURK</name>
<dbReference type="EMBL" id="FQUZ01000014">
    <property type="protein sequence ID" value="SHF17239.1"/>
    <property type="molecule type" value="Genomic_DNA"/>
</dbReference>
<dbReference type="Gene3D" id="3.10.450.50">
    <property type="match status" value="2"/>
</dbReference>
<reference evidence="3 4" key="1">
    <citation type="submission" date="2016-11" db="EMBL/GenBank/DDBJ databases">
        <authorList>
            <person name="Jaros S."/>
            <person name="Januszkiewicz K."/>
            <person name="Wedrychowicz H."/>
        </authorList>
    </citation>
    <scope>NUCLEOTIDE SEQUENCE [LARGE SCALE GENOMIC DNA]</scope>
    <source>
        <strain evidence="3 4">DSM 16112</strain>
    </source>
</reference>
<dbReference type="InterPro" id="IPR037401">
    <property type="entry name" value="SnoaL-like"/>
</dbReference>
<dbReference type="Proteomes" id="UP000184327">
    <property type="component" value="Unassembled WGS sequence"/>
</dbReference>
<evidence type="ECO:0000313" key="4">
    <source>
        <dbReference type="Proteomes" id="UP000184327"/>
    </source>
</evidence>
<dbReference type="AlphaFoldDB" id="A0A1M4ZGS5"/>
<evidence type="ECO:0000256" key="1">
    <source>
        <dbReference type="SAM" id="MobiDB-lite"/>
    </source>
</evidence>
<sequence>MTDIQTKRDLVARAHHELFTLRDTSVLNRHFAPDFIEHSPLVADGLQGLRELVENSPNLKHEPVRVLADGDLVAIHGRFTGLEEQPLVGFDIYRVHDGKIAEHWDGLVPEAAPNASGRTQLDGPTEPGEGHDVDRNRHYITEYFTQTLIEGDYTGFHRYTDGQSFLQHSPDIADGIEEVIAFLEKIRAEGNGLEYDRIHRTVSDGQFVLTHSEGRIGGARHAYFELWRVENGRLAEMWDAILPVPEDNEALHPHGIF</sequence>
<keyword evidence="4" id="KW-1185">Reference proteome</keyword>
<feature type="region of interest" description="Disordered" evidence="1">
    <location>
        <begin position="111"/>
        <end position="135"/>
    </location>
</feature>
<dbReference type="SUPFAM" id="SSF54427">
    <property type="entry name" value="NTF2-like"/>
    <property type="match status" value="2"/>
</dbReference>
<dbReference type="OrthoDB" id="129343at2"/>
<dbReference type="STRING" id="1122156.SAMN02745117_01456"/>
<dbReference type="InterPro" id="IPR032710">
    <property type="entry name" value="NTF2-like_dom_sf"/>
</dbReference>
<protein>
    <submittedName>
        <fullName evidence="3">Predicted SnoaL-like aldol condensation-catalyzing enzyme</fullName>
    </submittedName>
</protein>
<evidence type="ECO:0000313" key="3">
    <source>
        <dbReference type="EMBL" id="SHF17239.1"/>
    </source>
</evidence>
<feature type="domain" description="SnoaL-like" evidence="2">
    <location>
        <begin position="13"/>
        <end position="103"/>
    </location>
</feature>
<gene>
    <name evidence="3" type="ORF">SAMN02745117_01456</name>
</gene>
<accession>A0A1M4ZGS5</accession>
<dbReference type="Pfam" id="PF12680">
    <property type="entry name" value="SnoaL_2"/>
    <property type="match status" value="1"/>
</dbReference>
<evidence type="ECO:0000259" key="2">
    <source>
        <dbReference type="Pfam" id="PF12680"/>
    </source>
</evidence>
<dbReference type="RefSeq" id="WP_084523017.1">
    <property type="nucleotide sequence ID" value="NZ_FQUZ01000014.1"/>
</dbReference>